<accession>A0AAW1KFG2</accession>
<dbReference type="Gene3D" id="1.20.1440.170">
    <property type="entry name" value="Translation machinery-associated protein 16-like"/>
    <property type="match status" value="1"/>
</dbReference>
<evidence type="ECO:0000313" key="3">
    <source>
        <dbReference type="Proteomes" id="UP001458880"/>
    </source>
</evidence>
<dbReference type="PANTHER" id="PTHR13349:SF2">
    <property type="entry name" value="TRANSLATION MACHINERY-ASSOCIATED PROTEIN 16"/>
    <property type="match status" value="1"/>
</dbReference>
<dbReference type="InterPro" id="IPR038356">
    <property type="entry name" value="Tma16_sf"/>
</dbReference>
<dbReference type="EMBL" id="JASPKY010000252">
    <property type="protein sequence ID" value="KAK9716799.1"/>
    <property type="molecule type" value="Genomic_DNA"/>
</dbReference>
<reference evidence="2 3" key="1">
    <citation type="journal article" date="2024" name="BMC Genomics">
        <title>De novo assembly and annotation of Popillia japonica's genome with initial clues to its potential as an invasive pest.</title>
        <authorList>
            <person name="Cucini C."/>
            <person name="Boschi S."/>
            <person name="Funari R."/>
            <person name="Cardaioli E."/>
            <person name="Iannotti N."/>
            <person name="Marturano G."/>
            <person name="Paoli F."/>
            <person name="Bruttini M."/>
            <person name="Carapelli A."/>
            <person name="Frati F."/>
            <person name="Nardi F."/>
        </authorList>
    </citation>
    <scope>NUCLEOTIDE SEQUENCE [LARGE SCALE GENOMIC DNA]</scope>
    <source>
        <strain evidence="2">DMR45628</strain>
    </source>
</reference>
<dbReference type="FunFam" id="1.20.1440.170:FF:000001">
    <property type="entry name" value="Translation machinery-associated 16 homolog"/>
    <property type="match status" value="1"/>
</dbReference>
<dbReference type="InterPro" id="IPR021346">
    <property type="entry name" value="Tma16"/>
</dbReference>
<comment type="similarity">
    <text evidence="1">Belongs to the TMA16 family.</text>
</comment>
<proteinExistence type="inferred from homology"/>
<evidence type="ECO:0000313" key="2">
    <source>
        <dbReference type="EMBL" id="KAK9716799.1"/>
    </source>
</evidence>
<dbReference type="GO" id="GO:0005634">
    <property type="term" value="C:nucleus"/>
    <property type="evidence" value="ECO:0007669"/>
    <property type="project" value="TreeGrafter"/>
</dbReference>
<dbReference type="AlphaFoldDB" id="A0AAW1KFG2"/>
<dbReference type="PANTHER" id="PTHR13349">
    <property type="entry name" value="TRANSLATION MACHINERY-ASSOCIATED PROTEIN 16"/>
    <property type="match status" value="1"/>
</dbReference>
<gene>
    <name evidence="2" type="ORF">QE152_g24538</name>
</gene>
<comment type="caution">
    <text evidence="2">The sequence shown here is derived from an EMBL/GenBank/DDBJ whole genome shotgun (WGS) entry which is preliminary data.</text>
</comment>
<name>A0AAW1KFG2_POPJA</name>
<keyword evidence="3" id="KW-1185">Reference proteome</keyword>
<sequence>MPKIKQNLSKIGHPNSRKTAALVRQIKRKQDRHKTKLAHVCLENIVGEKLMWFKEHLLPDVRVYLAEETQKIIAEYMARFNEELKQIDIKQSIGKRKNRQYASREDIIKLTLKKEAEEYNTCGIEVPDLWDDTQLNLLRTWGGELKYLQKFKLRRIGKKHILDKLLLEKKCTKQSKDNLQKSPGNMECE</sequence>
<evidence type="ECO:0000256" key="1">
    <source>
        <dbReference type="ARBA" id="ARBA00034127"/>
    </source>
</evidence>
<dbReference type="Proteomes" id="UP001458880">
    <property type="component" value="Unassembled WGS sequence"/>
</dbReference>
<organism evidence="2 3">
    <name type="scientific">Popillia japonica</name>
    <name type="common">Japanese beetle</name>
    <dbReference type="NCBI Taxonomy" id="7064"/>
    <lineage>
        <taxon>Eukaryota</taxon>
        <taxon>Metazoa</taxon>
        <taxon>Ecdysozoa</taxon>
        <taxon>Arthropoda</taxon>
        <taxon>Hexapoda</taxon>
        <taxon>Insecta</taxon>
        <taxon>Pterygota</taxon>
        <taxon>Neoptera</taxon>
        <taxon>Endopterygota</taxon>
        <taxon>Coleoptera</taxon>
        <taxon>Polyphaga</taxon>
        <taxon>Scarabaeiformia</taxon>
        <taxon>Scarabaeidae</taxon>
        <taxon>Rutelinae</taxon>
        <taxon>Popillia</taxon>
    </lineage>
</organism>
<dbReference type="Pfam" id="PF11176">
    <property type="entry name" value="Tma16"/>
    <property type="match status" value="1"/>
</dbReference>
<protein>
    <submittedName>
        <fullName evidence="2">Translation machinery-associated protein 16</fullName>
    </submittedName>
</protein>